<protein>
    <submittedName>
        <fullName evidence="3">Uncharacterized protein</fullName>
    </submittedName>
</protein>
<reference evidence="3" key="1">
    <citation type="submission" date="2022-11" db="UniProtKB">
        <authorList>
            <consortium name="WormBaseParasite"/>
        </authorList>
    </citation>
    <scope>IDENTIFICATION</scope>
</reference>
<keyword evidence="1" id="KW-1133">Transmembrane helix</keyword>
<dbReference type="Proteomes" id="UP000887565">
    <property type="component" value="Unplaced"/>
</dbReference>
<keyword evidence="1" id="KW-0812">Transmembrane</keyword>
<dbReference type="WBParaSite" id="nRc.2.0.1.t26790-RA">
    <property type="protein sequence ID" value="nRc.2.0.1.t26790-RA"/>
    <property type="gene ID" value="nRc.2.0.1.g26790"/>
</dbReference>
<name>A0A915JKU3_ROMCU</name>
<proteinExistence type="predicted"/>
<keyword evidence="2" id="KW-1185">Reference proteome</keyword>
<evidence type="ECO:0000313" key="3">
    <source>
        <dbReference type="WBParaSite" id="nRc.2.0.1.t26790-RA"/>
    </source>
</evidence>
<feature type="transmembrane region" description="Helical" evidence="1">
    <location>
        <begin position="42"/>
        <end position="66"/>
    </location>
</feature>
<accession>A0A915JKU3</accession>
<keyword evidence="1" id="KW-0472">Membrane</keyword>
<organism evidence="2 3">
    <name type="scientific">Romanomermis culicivorax</name>
    <name type="common">Nematode worm</name>
    <dbReference type="NCBI Taxonomy" id="13658"/>
    <lineage>
        <taxon>Eukaryota</taxon>
        <taxon>Metazoa</taxon>
        <taxon>Ecdysozoa</taxon>
        <taxon>Nematoda</taxon>
        <taxon>Enoplea</taxon>
        <taxon>Dorylaimia</taxon>
        <taxon>Mermithida</taxon>
        <taxon>Mermithoidea</taxon>
        <taxon>Mermithidae</taxon>
        <taxon>Romanomermis</taxon>
    </lineage>
</organism>
<evidence type="ECO:0000313" key="2">
    <source>
        <dbReference type="Proteomes" id="UP000887565"/>
    </source>
</evidence>
<sequence length="101" mass="12084">MRSFLNQLRCASSTSTVVEQYPPQPSKKRFNKFWYYDRLHKVGFYTLISLFCLGGVAFFVKAYYWYNYSLPSLAEELQKNAEYLEEEGQPDPENKRSRNRF</sequence>
<dbReference type="AlphaFoldDB" id="A0A915JKU3"/>
<evidence type="ECO:0000256" key="1">
    <source>
        <dbReference type="SAM" id="Phobius"/>
    </source>
</evidence>